<reference evidence="1" key="2">
    <citation type="journal article" date="2019" name="Genome Biol. Evol.">
        <title>Day and night: Metabolic profiles and evolutionary relationships of six axenic non-marine cyanobacteria.</title>
        <authorList>
            <person name="Will S.E."/>
            <person name="Henke P."/>
            <person name="Boedeker C."/>
            <person name="Huang S."/>
            <person name="Brinkmann H."/>
            <person name="Rohde M."/>
            <person name="Jarek M."/>
            <person name="Friedl T."/>
            <person name="Seufert S."/>
            <person name="Schumacher M."/>
            <person name="Overmann J."/>
            <person name="Neumann-Schaal M."/>
            <person name="Petersen J."/>
        </authorList>
    </citation>
    <scope>NUCLEOTIDE SEQUENCE [LARGE SCALE GENOMIC DNA]</scope>
    <source>
        <strain evidence="1">PCC 7102</strain>
    </source>
</reference>
<evidence type="ECO:0000313" key="1">
    <source>
        <dbReference type="EMBL" id="RUT02839.1"/>
    </source>
</evidence>
<dbReference type="Proteomes" id="UP000271624">
    <property type="component" value="Unassembled WGS sequence"/>
</dbReference>
<dbReference type="OrthoDB" id="517863at2"/>
<name>A0A433V9X3_9CYAN</name>
<protein>
    <submittedName>
        <fullName evidence="1">Uncharacterized protein</fullName>
    </submittedName>
</protein>
<reference evidence="1" key="1">
    <citation type="submission" date="2018-12" db="EMBL/GenBank/DDBJ databases">
        <authorList>
            <person name="Will S."/>
            <person name="Neumann-Schaal M."/>
            <person name="Henke P."/>
        </authorList>
    </citation>
    <scope>NUCLEOTIDE SEQUENCE</scope>
    <source>
        <strain evidence="1">PCC 7102</strain>
    </source>
</reference>
<proteinExistence type="predicted"/>
<dbReference type="RefSeq" id="WP_127084018.1">
    <property type="nucleotide sequence ID" value="NZ_RSCL01000015.1"/>
</dbReference>
<accession>A0A433V9X3</accession>
<gene>
    <name evidence="1" type="ORF">DSM106972_057590</name>
</gene>
<organism evidence="1 2">
    <name type="scientific">Dulcicalothrix desertica PCC 7102</name>
    <dbReference type="NCBI Taxonomy" id="232991"/>
    <lineage>
        <taxon>Bacteria</taxon>
        <taxon>Bacillati</taxon>
        <taxon>Cyanobacteriota</taxon>
        <taxon>Cyanophyceae</taxon>
        <taxon>Nostocales</taxon>
        <taxon>Calotrichaceae</taxon>
        <taxon>Dulcicalothrix</taxon>
    </lineage>
</organism>
<dbReference type="EMBL" id="RSCL01000015">
    <property type="protein sequence ID" value="RUT02839.1"/>
    <property type="molecule type" value="Genomic_DNA"/>
</dbReference>
<evidence type="ECO:0000313" key="2">
    <source>
        <dbReference type="Proteomes" id="UP000271624"/>
    </source>
</evidence>
<sequence length="60" mass="6912">MRFQKDNKYGFTTEKEQPLTASVSLRVDKELATKLKSIPGWQDKARNALNELIQSWNAES</sequence>
<dbReference type="AlphaFoldDB" id="A0A433V9X3"/>
<comment type="caution">
    <text evidence="1">The sequence shown here is derived from an EMBL/GenBank/DDBJ whole genome shotgun (WGS) entry which is preliminary data.</text>
</comment>
<keyword evidence="2" id="KW-1185">Reference proteome</keyword>